<keyword evidence="2" id="KW-1185">Reference proteome</keyword>
<dbReference type="EMBL" id="WHWB01033582">
    <property type="protein sequence ID" value="KAJ7418785.1"/>
    <property type="molecule type" value="Genomic_DNA"/>
</dbReference>
<sequence>MSQQCVLRAPKANRVLGCIQSSVGSRTGEGILSLYSAPPGELQPALGLSAQEGQPVGVSPEEATKLIRRMEHLSYEERLGQLGLFRMEKRRLWDDLIVAFKYLKEAYKKDGEGLFVRASSDRTRGNGSKLKDRFRVYVDVLIDEPYQKNTRLLTKVSSGDQLAHE</sequence>
<comment type="caution">
    <text evidence="1">The sequence shown here is derived from an EMBL/GenBank/DDBJ whole genome shotgun (WGS) entry which is preliminary data.</text>
</comment>
<name>A0ABQ9DGN3_9PASS</name>
<gene>
    <name evidence="1" type="ORF">WISP_57545</name>
</gene>
<evidence type="ECO:0000313" key="1">
    <source>
        <dbReference type="EMBL" id="KAJ7418785.1"/>
    </source>
</evidence>
<dbReference type="Proteomes" id="UP001145742">
    <property type="component" value="Unassembled WGS sequence"/>
</dbReference>
<reference evidence="1" key="1">
    <citation type="submission" date="2019-10" db="EMBL/GenBank/DDBJ databases">
        <authorList>
            <person name="Soares A.E.R."/>
            <person name="Aleixo A."/>
            <person name="Schneider P."/>
            <person name="Miyaki C.Y."/>
            <person name="Schneider M.P."/>
            <person name="Mello C."/>
            <person name="Vasconcelos A.T.R."/>
        </authorList>
    </citation>
    <scope>NUCLEOTIDE SEQUENCE</scope>
    <source>
        <tissue evidence="1">Muscle</tissue>
    </source>
</reference>
<evidence type="ECO:0000313" key="2">
    <source>
        <dbReference type="Proteomes" id="UP001145742"/>
    </source>
</evidence>
<protein>
    <submittedName>
        <fullName evidence="1">Uncharacterized protein</fullName>
    </submittedName>
</protein>
<accession>A0ABQ9DGN3</accession>
<organism evidence="1 2">
    <name type="scientific">Willisornis vidua</name>
    <name type="common">Xingu scale-backed antbird</name>
    <dbReference type="NCBI Taxonomy" id="1566151"/>
    <lineage>
        <taxon>Eukaryota</taxon>
        <taxon>Metazoa</taxon>
        <taxon>Chordata</taxon>
        <taxon>Craniata</taxon>
        <taxon>Vertebrata</taxon>
        <taxon>Euteleostomi</taxon>
        <taxon>Archelosauria</taxon>
        <taxon>Archosauria</taxon>
        <taxon>Dinosauria</taxon>
        <taxon>Saurischia</taxon>
        <taxon>Theropoda</taxon>
        <taxon>Coelurosauria</taxon>
        <taxon>Aves</taxon>
        <taxon>Neognathae</taxon>
        <taxon>Neoaves</taxon>
        <taxon>Telluraves</taxon>
        <taxon>Australaves</taxon>
        <taxon>Passeriformes</taxon>
        <taxon>Thamnophilidae</taxon>
        <taxon>Willisornis</taxon>
    </lineage>
</organism>
<proteinExistence type="predicted"/>